<dbReference type="CDD" id="cd08253">
    <property type="entry name" value="zeta_crystallin"/>
    <property type="match status" value="1"/>
</dbReference>
<evidence type="ECO:0000256" key="6">
    <source>
        <dbReference type="ARBA" id="ARBA00022990"/>
    </source>
</evidence>
<dbReference type="EMBL" id="CP036262">
    <property type="protein sequence ID" value="QDS91995.1"/>
    <property type="molecule type" value="Genomic_DNA"/>
</dbReference>
<dbReference type="KEGG" id="rml:FF011L_07310"/>
<dbReference type="InterPro" id="IPR020843">
    <property type="entry name" value="ER"/>
</dbReference>
<dbReference type="PANTHER" id="PTHR44154:SF1">
    <property type="entry name" value="QUINONE OXIDOREDUCTASE"/>
    <property type="match status" value="1"/>
</dbReference>
<proteinExistence type="predicted"/>
<dbReference type="GO" id="GO:0003960">
    <property type="term" value="F:quinone reductase (NADPH) activity"/>
    <property type="evidence" value="ECO:0007669"/>
    <property type="project" value="UniProtKB-EC"/>
</dbReference>
<evidence type="ECO:0000256" key="2">
    <source>
        <dbReference type="ARBA" id="ARBA00011881"/>
    </source>
</evidence>
<evidence type="ECO:0000256" key="3">
    <source>
        <dbReference type="ARBA" id="ARBA00022490"/>
    </source>
</evidence>
<dbReference type="SMART" id="SM00829">
    <property type="entry name" value="PKS_ER"/>
    <property type="match status" value="1"/>
</dbReference>
<dbReference type="InterPro" id="IPR036291">
    <property type="entry name" value="NAD(P)-bd_dom_sf"/>
</dbReference>
<dbReference type="Pfam" id="PF00107">
    <property type="entry name" value="ADH_zinc_N"/>
    <property type="match status" value="1"/>
</dbReference>
<dbReference type="PROSITE" id="PS01162">
    <property type="entry name" value="QOR_ZETA_CRYSTAL"/>
    <property type="match status" value="1"/>
</dbReference>
<protein>
    <submittedName>
        <fullName evidence="8">Quinone oxidoreductase 1</fullName>
        <ecNumber evidence="8">1.6.5.5</ecNumber>
    </submittedName>
</protein>
<dbReference type="AlphaFoldDB" id="A0A517MAU2"/>
<dbReference type="GO" id="GO:0003723">
    <property type="term" value="F:RNA binding"/>
    <property type="evidence" value="ECO:0007669"/>
    <property type="project" value="UniProtKB-KW"/>
</dbReference>
<dbReference type="GO" id="GO:0005737">
    <property type="term" value="C:cytoplasm"/>
    <property type="evidence" value="ECO:0007669"/>
    <property type="project" value="UniProtKB-SubCell"/>
</dbReference>
<gene>
    <name evidence="8" type="primary">qorA_1</name>
    <name evidence="8" type="ORF">FF011L_07310</name>
</gene>
<evidence type="ECO:0000313" key="8">
    <source>
        <dbReference type="EMBL" id="QDS91995.1"/>
    </source>
</evidence>
<dbReference type="Gene3D" id="3.90.180.10">
    <property type="entry name" value="Medium-chain alcohol dehydrogenases, catalytic domain"/>
    <property type="match status" value="1"/>
</dbReference>
<evidence type="ECO:0000313" key="9">
    <source>
        <dbReference type="Proteomes" id="UP000320672"/>
    </source>
</evidence>
<feature type="domain" description="Enoyl reductase (ER)" evidence="7">
    <location>
        <begin position="10"/>
        <end position="327"/>
    </location>
</feature>
<keyword evidence="8" id="KW-0560">Oxidoreductase</keyword>
<dbReference type="RefSeq" id="WP_145350158.1">
    <property type="nucleotide sequence ID" value="NZ_CP036262.1"/>
</dbReference>
<reference evidence="8 9" key="1">
    <citation type="submission" date="2019-02" db="EMBL/GenBank/DDBJ databases">
        <title>Deep-cultivation of Planctomycetes and their phenomic and genomic characterization uncovers novel biology.</title>
        <authorList>
            <person name="Wiegand S."/>
            <person name="Jogler M."/>
            <person name="Boedeker C."/>
            <person name="Pinto D."/>
            <person name="Vollmers J."/>
            <person name="Rivas-Marin E."/>
            <person name="Kohn T."/>
            <person name="Peeters S.H."/>
            <person name="Heuer A."/>
            <person name="Rast P."/>
            <person name="Oberbeckmann S."/>
            <person name="Bunk B."/>
            <person name="Jeske O."/>
            <person name="Meyerdierks A."/>
            <person name="Storesund J.E."/>
            <person name="Kallscheuer N."/>
            <person name="Luecker S."/>
            <person name="Lage O.M."/>
            <person name="Pohl T."/>
            <person name="Merkel B.J."/>
            <person name="Hornburger P."/>
            <person name="Mueller R.-W."/>
            <person name="Bruemmer F."/>
            <person name="Labrenz M."/>
            <person name="Spormann A.M."/>
            <person name="Op den Camp H."/>
            <person name="Overmann J."/>
            <person name="Amann R."/>
            <person name="Jetten M.S.M."/>
            <person name="Mascher T."/>
            <person name="Medema M.H."/>
            <person name="Devos D.P."/>
            <person name="Kaster A.-K."/>
            <person name="Ovreas L."/>
            <person name="Rohde M."/>
            <person name="Galperin M.Y."/>
            <person name="Jogler C."/>
        </authorList>
    </citation>
    <scope>NUCLEOTIDE SEQUENCE [LARGE SCALE GENOMIC DNA]</scope>
    <source>
        <strain evidence="8 9">FF011L</strain>
    </source>
</reference>
<keyword evidence="3" id="KW-0963">Cytoplasm</keyword>
<evidence type="ECO:0000256" key="1">
    <source>
        <dbReference type="ARBA" id="ARBA00004496"/>
    </source>
</evidence>
<organism evidence="8 9">
    <name type="scientific">Roseimaritima multifibrata</name>
    <dbReference type="NCBI Taxonomy" id="1930274"/>
    <lineage>
        <taxon>Bacteria</taxon>
        <taxon>Pseudomonadati</taxon>
        <taxon>Planctomycetota</taxon>
        <taxon>Planctomycetia</taxon>
        <taxon>Pirellulales</taxon>
        <taxon>Pirellulaceae</taxon>
        <taxon>Roseimaritima</taxon>
    </lineage>
</organism>
<dbReference type="InterPro" id="IPR013154">
    <property type="entry name" value="ADH-like_N"/>
</dbReference>
<comment type="subcellular location">
    <subcellularLocation>
        <location evidence="1">Cytoplasm</location>
    </subcellularLocation>
</comment>
<evidence type="ECO:0000259" key="7">
    <source>
        <dbReference type="SMART" id="SM00829"/>
    </source>
</evidence>
<dbReference type="Proteomes" id="UP000320672">
    <property type="component" value="Chromosome"/>
</dbReference>
<keyword evidence="6" id="KW-0007">Acetylation</keyword>
<sequence>MKAAYFERTGAPDVIQYGDLPDPTVGTGQVLIRNEAVALNPIDTYIRSGAIAMNLPLPYVPGCDLAGTIVEVGEGVTGFRSGDRVWATNQGLLGRQGTFSELSAVNAEWVYPIPDGVEASTAAATALVGITAHIGLSRAKIRSGETILVIGGAGGVGSMVVQMAKANGAQVITTCGSDEKCQIAYDLGADHTINYQRESIAGRTHELAPEGVNIFWETRREPDFDVAIDLLAQRGRMVLMAGRDARPSFPVGAFYVKECSLHGFVMFKATPDEMRVAADDINEWLANEQLKPRIGLRLPLSKAAEAHALQEQATLEGTGEVSGKIILEIPS</sequence>
<dbReference type="SUPFAM" id="SSF50129">
    <property type="entry name" value="GroES-like"/>
    <property type="match status" value="1"/>
</dbReference>
<keyword evidence="5" id="KW-0694">RNA-binding</keyword>
<dbReference type="OrthoDB" id="9787435at2"/>
<dbReference type="InterPro" id="IPR011032">
    <property type="entry name" value="GroES-like_sf"/>
</dbReference>
<dbReference type="EC" id="1.6.5.5" evidence="8"/>
<dbReference type="SUPFAM" id="SSF51735">
    <property type="entry name" value="NAD(P)-binding Rossmann-fold domains"/>
    <property type="match status" value="1"/>
</dbReference>
<keyword evidence="9" id="KW-1185">Reference proteome</keyword>
<keyword evidence="4" id="KW-0521">NADP</keyword>
<accession>A0A517MAU2</accession>
<dbReference type="Gene3D" id="3.40.50.720">
    <property type="entry name" value="NAD(P)-binding Rossmann-like Domain"/>
    <property type="match status" value="1"/>
</dbReference>
<evidence type="ECO:0000256" key="5">
    <source>
        <dbReference type="ARBA" id="ARBA00022884"/>
    </source>
</evidence>
<name>A0A517MAU2_9BACT</name>
<dbReference type="GO" id="GO:0008270">
    <property type="term" value="F:zinc ion binding"/>
    <property type="evidence" value="ECO:0007669"/>
    <property type="project" value="InterPro"/>
</dbReference>
<evidence type="ECO:0000256" key="4">
    <source>
        <dbReference type="ARBA" id="ARBA00022857"/>
    </source>
</evidence>
<dbReference type="PANTHER" id="PTHR44154">
    <property type="entry name" value="QUINONE OXIDOREDUCTASE"/>
    <property type="match status" value="1"/>
</dbReference>
<dbReference type="InterPro" id="IPR002364">
    <property type="entry name" value="Quin_OxRdtase/zeta-crystal_CS"/>
</dbReference>
<dbReference type="InterPro" id="IPR051603">
    <property type="entry name" value="Zinc-ADH_QOR/CCCR"/>
</dbReference>
<dbReference type="InterPro" id="IPR013149">
    <property type="entry name" value="ADH-like_C"/>
</dbReference>
<comment type="subunit">
    <text evidence="2">Homotetramer.</text>
</comment>
<dbReference type="Pfam" id="PF08240">
    <property type="entry name" value="ADH_N"/>
    <property type="match status" value="1"/>
</dbReference>